<feature type="compositionally biased region" description="Gly residues" evidence="4">
    <location>
        <begin position="92"/>
        <end position="104"/>
    </location>
</feature>
<evidence type="ECO:0000313" key="6">
    <source>
        <dbReference type="EMBL" id="PXF40105.1"/>
    </source>
</evidence>
<dbReference type="HAMAP" id="MF_01341">
    <property type="entry name" value="Ribosomal_uL15"/>
    <property type="match status" value="1"/>
</dbReference>
<dbReference type="GO" id="GO:0003735">
    <property type="term" value="F:structural constituent of ribosome"/>
    <property type="evidence" value="ECO:0007669"/>
    <property type="project" value="InterPro"/>
</dbReference>
<sequence>MQPTFVAPLGRAPKHPTYIGLRPSTCRLPTRPPATARPASRVSPTAKIFDWKKRQDPDYNKLPEEDDGIFKFTNLRPAPGSRHRKKRKGRGDAAGQGARCGFGMRGQKSRSGRSVRPGFEGGQTPLYRRIPKFVGRPTGPGHKKTEYALLKIEHLNGCEEGEIVTFEGMKEKGIVTKQKRKIYKVVGGAELTVQNLTVKAHAFTTSAVEAIEGAGGTCVLISPTTGKDIVLDDDDENDDVEEQPVAADEESSDTEEA</sequence>
<dbReference type="Pfam" id="PF00828">
    <property type="entry name" value="Ribosomal_L27A"/>
    <property type="match status" value="1"/>
</dbReference>
<evidence type="ECO:0000256" key="4">
    <source>
        <dbReference type="SAM" id="MobiDB-lite"/>
    </source>
</evidence>
<dbReference type="PANTHER" id="PTHR12934:SF11">
    <property type="entry name" value="LARGE RIBOSOMAL SUBUNIT PROTEIN UL15M"/>
    <property type="match status" value="1"/>
</dbReference>
<comment type="similarity">
    <text evidence="1">Belongs to the universal ribosomal protein uL15 family.</text>
</comment>
<dbReference type="GO" id="GO:0006412">
    <property type="term" value="P:translation"/>
    <property type="evidence" value="ECO:0007669"/>
    <property type="project" value="InterPro"/>
</dbReference>
<evidence type="ECO:0000313" key="7">
    <source>
        <dbReference type="Proteomes" id="UP000247409"/>
    </source>
</evidence>
<feature type="region of interest" description="Disordered" evidence="4">
    <location>
        <begin position="227"/>
        <end position="257"/>
    </location>
</feature>
<comment type="caution">
    <text evidence="6">The sequence shown here is derived from an EMBL/GenBank/DDBJ whole genome shotgun (WGS) entry which is preliminary data.</text>
</comment>
<dbReference type="Proteomes" id="UP000247409">
    <property type="component" value="Unassembled WGS sequence"/>
</dbReference>
<keyword evidence="3" id="KW-0687">Ribonucleoprotein</keyword>
<evidence type="ECO:0000256" key="2">
    <source>
        <dbReference type="ARBA" id="ARBA00022980"/>
    </source>
</evidence>
<keyword evidence="2 6" id="KW-0689">Ribosomal protein</keyword>
<dbReference type="InterPro" id="IPR021131">
    <property type="entry name" value="Ribosomal_uL15/eL18"/>
</dbReference>
<reference evidence="6 7" key="1">
    <citation type="journal article" date="2018" name="Mol. Biol. Evol.">
        <title>Analysis of the draft genome of the red seaweed Gracilariopsis chorda provides insights into genome size evolution in Rhodophyta.</title>
        <authorList>
            <person name="Lee J."/>
            <person name="Yang E.C."/>
            <person name="Graf L."/>
            <person name="Yang J.H."/>
            <person name="Qiu H."/>
            <person name="Zel Zion U."/>
            <person name="Chan C.X."/>
            <person name="Stephens T.G."/>
            <person name="Weber A.P.M."/>
            <person name="Boo G.H."/>
            <person name="Boo S.M."/>
            <person name="Kim K.M."/>
            <person name="Shin Y."/>
            <person name="Jung M."/>
            <person name="Lee S.J."/>
            <person name="Yim H.S."/>
            <person name="Lee J.H."/>
            <person name="Bhattacharya D."/>
            <person name="Yoon H.S."/>
        </authorList>
    </citation>
    <scope>NUCLEOTIDE SEQUENCE [LARGE SCALE GENOMIC DNA]</scope>
    <source>
        <strain evidence="6 7">SKKU-2015</strain>
        <tissue evidence="6">Whole body</tissue>
    </source>
</reference>
<gene>
    <name evidence="6" type="ORF">BWQ96_10181</name>
</gene>
<dbReference type="SUPFAM" id="SSF52080">
    <property type="entry name" value="Ribosomal proteins L15p and L18e"/>
    <property type="match status" value="1"/>
</dbReference>
<organism evidence="6 7">
    <name type="scientific">Gracilariopsis chorda</name>
    <dbReference type="NCBI Taxonomy" id="448386"/>
    <lineage>
        <taxon>Eukaryota</taxon>
        <taxon>Rhodophyta</taxon>
        <taxon>Florideophyceae</taxon>
        <taxon>Rhodymeniophycidae</taxon>
        <taxon>Gracilariales</taxon>
        <taxon>Gracilariaceae</taxon>
        <taxon>Gracilariopsis</taxon>
    </lineage>
</organism>
<evidence type="ECO:0000259" key="5">
    <source>
        <dbReference type="Pfam" id="PF00828"/>
    </source>
</evidence>
<dbReference type="PANTHER" id="PTHR12934">
    <property type="entry name" value="50S RIBOSOMAL PROTEIN L15"/>
    <property type="match status" value="1"/>
</dbReference>
<dbReference type="EMBL" id="NBIV01000358">
    <property type="protein sequence ID" value="PXF40105.1"/>
    <property type="molecule type" value="Genomic_DNA"/>
</dbReference>
<dbReference type="GO" id="GO:0005762">
    <property type="term" value="C:mitochondrial large ribosomal subunit"/>
    <property type="evidence" value="ECO:0007669"/>
    <property type="project" value="TreeGrafter"/>
</dbReference>
<feature type="compositionally biased region" description="Acidic residues" evidence="4">
    <location>
        <begin position="231"/>
        <end position="257"/>
    </location>
</feature>
<dbReference type="OrthoDB" id="361383at2759"/>
<feature type="domain" description="Large ribosomal subunit protein uL15/eL18" evidence="5">
    <location>
        <begin position="159"/>
        <end position="219"/>
    </location>
</feature>
<dbReference type="InterPro" id="IPR030878">
    <property type="entry name" value="Ribosomal_uL15"/>
</dbReference>
<dbReference type="Gene3D" id="3.100.10.10">
    <property type="match status" value="1"/>
</dbReference>
<proteinExistence type="inferred from homology"/>
<protein>
    <submittedName>
        <fullName evidence="6">50S ribosomal protein L15</fullName>
    </submittedName>
</protein>
<feature type="region of interest" description="Disordered" evidence="4">
    <location>
        <begin position="76"/>
        <end position="122"/>
    </location>
</feature>
<dbReference type="InterPro" id="IPR036227">
    <property type="entry name" value="Ribosomal_uL15/eL18_sf"/>
</dbReference>
<evidence type="ECO:0000256" key="3">
    <source>
        <dbReference type="ARBA" id="ARBA00023274"/>
    </source>
</evidence>
<dbReference type="InterPro" id="IPR005749">
    <property type="entry name" value="Ribosomal_uL15_bac-type"/>
</dbReference>
<dbReference type="STRING" id="448386.A0A2V3IDE1"/>
<dbReference type="NCBIfam" id="TIGR01071">
    <property type="entry name" value="rplO_bact"/>
    <property type="match status" value="1"/>
</dbReference>
<name>A0A2V3IDE1_9FLOR</name>
<accession>A0A2V3IDE1</accession>
<keyword evidence="7" id="KW-1185">Reference proteome</keyword>
<evidence type="ECO:0000256" key="1">
    <source>
        <dbReference type="ARBA" id="ARBA00007320"/>
    </source>
</evidence>
<dbReference type="AlphaFoldDB" id="A0A2V3IDE1"/>